<evidence type="ECO:0000256" key="3">
    <source>
        <dbReference type="ARBA" id="ARBA00022801"/>
    </source>
</evidence>
<gene>
    <name evidence="7" type="ORF">JHT90_10105</name>
</gene>
<dbReference type="GO" id="GO:0016787">
    <property type="term" value="F:hydrolase activity"/>
    <property type="evidence" value="ECO:0007669"/>
    <property type="project" value="UniProtKB-KW"/>
</dbReference>
<keyword evidence="8" id="KW-1185">Reference proteome</keyword>
<evidence type="ECO:0000256" key="2">
    <source>
        <dbReference type="ARBA" id="ARBA00022723"/>
    </source>
</evidence>
<evidence type="ECO:0000256" key="5">
    <source>
        <dbReference type="SAM" id="SignalP"/>
    </source>
</evidence>
<feature type="domain" description="Metallo-beta-lactamase" evidence="6">
    <location>
        <begin position="96"/>
        <end position="300"/>
    </location>
</feature>
<keyword evidence="2" id="KW-0479">Metal-binding</keyword>
<dbReference type="SUPFAM" id="SSF56281">
    <property type="entry name" value="Metallo-hydrolase/oxidoreductase"/>
    <property type="match status" value="1"/>
</dbReference>
<dbReference type="InterPro" id="IPR051013">
    <property type="entry name" value="MBL_superfamily_lactonases"/>
</dbReference>
<dbReference type="CDD" id="cd07720">
    <property type="entry name" value="OPHC2-like_MBL-fold"/>
    <property type="match status" value="1"/>
</dbReference>
<keyword evidence="4" id="KW-0862">Zinc</keyword>
<evidence type="ECO:0000313" key="8">
    <source>
        <dbReference type="Proteomes" id="UP000595278"/>
    </source>
</evidence>
<reference evidence="7 8" key="1">
    <citation type="submission" date="2021-01" db="EMBL/GenBank/DDBJ databases">
        <title>Entomomonas sp. F2A isolated from a house cricket (Acheta domesticus).</title>
        <authorList>
            <person name="Spergser J."/>
            <person name="Busse H.-J."/>
        </authorList>
    </citation>
    <scope>NUCLEOTIDE SEQUENCE [LARGE SCALE GENOMIC DNA]</scope>
    <source>
        <strain evidence="7 8">F2A</strain>
    </source>
</reference>
<dbReference type="InterPro" id="IPR036866">
    <property type="entry name" value="RibonucZ/Hydroxyglut_hydro"/>
</dbReference>
<proteinExistence type="inferred from homology"/>
<dbReference type="InterPro" id="IPR001279">
    <property type="entry name" value="Metallo-B-lactamas"/>
</dbReference>
<accession>A0A974RW15</accession>
<dbReference type="SMART" id="SM00849">
    <property type="entry name" value="Lactamase_B"/>
    <property type="match status" value="1"/>
</dbReference>
<protein>
    <submittedName>
        <fullName evidence="7">MBL fold metallo-hydrolase</fullName>
    </submittedName>
</protein>
<feature type="chain" id="PRO_5037608585" evidence="5">
    <location>
        <begin position="31"/>
        <end position="331"/>
    </location>
</feature>
<keyword evidence="3" id="KW-0378">Hydrolase</keyword>
<sequence>MAALKKPLINILARSLLGAALAFSANTVLAEEKLPVQQQTQVAGYYRMMLGDYEITALYDGYVQIESKLLKGITANDVNKLFQAMYVNDSNGVQTAVNAFLVHTNKHLILIDAGAESCFGDTLGSIENNLRAAGYTPEQVDTVLLTHLHPDHACGITKDGKRIFTNATLYVAQAEAGYWLSKKSEEQAPEAGKAVFKMAQQAVAPYQAANKFKTFTDRLPINEIQLMASPGHTPGHMSYLVTSKGNSLLIWGDIVHSHALQFARPEVAIEYDSDSEQAVTSRKKILAYAAKNKLWVAGAHLPFPGLGHVRANDNGYTWVPVEYSPILKKQN</sequence>
<comment type="similarity">
    <text evidence="1">Belongs to the metallo-beta-lactamase superfamily.</text>
</comment>
<evidence type="ECO:0000313" key="7">
    <source>
        <dbReference type="EMBL" id="QQP84756.1"/>
    </source>
</evidence>
<dbReference type="Pfam" id="PF00753">
    <property type="entry name" value="Lactamase_B"/>
    <property type="match status" value="1"/>
</dbReference>
<evidence type="ECO:0000256" key="1">
    <source>
        <dbReference type="ARBA" id="ARBA00007749"/>
    </source>
</evidence>
<feature type="signal peptide" evidence="5">
    <location>
        <begin position="1"/>
        <end position="30"/>
    </location>
</feature>
<organism evidence="7 8">
    <name type="scientific">Entomomonas asaccharolytica</name>
    <dbReference type="NCBI Taxonomy" id="2785331"/>
    <lineage>
        <taxon>Bacteria</taxon>
        <taxon>Pseudomonadati</taxon>
        <taxon>Pseudomonadota</taxon>
        <taxon>Gammaproteobacteria</taxon>
        <taxon>Pseudomonadales</taxon>
        <taxon>Pseudomonadaceae</taxon>
        <taxon>Entomomonas</taxon>
    </lineage>
</organism>
<dbReference type="EMBL" id="CP067393">
    <property type="protein sequence ID" value="QQP84756.1"/>
    <property type="molecule type" value="Genomic_DNA"/>
</dbReference>
<name>A0A974RW15_9GAMM</name>
<evidence type="ECO:0000256" key="4">
    <source>
        <dbReference type="ARBA" id="ARBA00022833"/>
    </source>
</evidence>
<dbReference type="KEGG" id="eaz:JHT90_10105"/>
<dbReference type="RefSeq" id="WP_201090653.1">
    <property type="nucleotide sequence ID" value="NZ_CP067393.1"/>
</dbReference>
<dbReference type="PANTHER" id="PTHR42978:SF6">
    <property type="entry name" value="QUORUM-QUENCHING LACTONASE YTNP-RELATED"/>
    <property type="match status" value="1"/>
</dbReference>
<keyword evidence="5" id="KW-0732">Signal</keyword>
<dbReference type="AlphaFoldDB" id="A0A974RW15"/>
<dbReference type="Gene3D" id="3.60.15.10">
    <property type="entry name" value="Ribonuclease Z/Hydroxyacylglutathione hydrolase-like"/>
    <property type="match status" value="1"/>
</dbReference>
<dbReference type="PANTHER" id="PTHR42978">
    <property type="entry name" value="QUORUM-QUENCHING LACTONASE YTNP-RELATED-RELATED"/>
    <property type="match status" value="1"/>
</dbReference>
<evidence type="ECO:0000259" key="6">
    <source>
        <dbReference type="SMART" id="SM00849"/>
    </source>
</evidence>
<dbReference type="GO" id="GO:0046872">
    <property type="term" value="F:metal ion binding"/>
    <property type="evidence" value="ECO:0007669"/>
    <property type="project" value="UniProtKB-KW"/>
</dbReference>
<dbReference type="Proteomes" id="UP000595278">
    <property type="component" value="Chromosome"/>
</dbReference>